<keyword evidence="14" id="KW-1185">Reference proteome</keyword>
<dbReference type="PROSITE" id="PS01005">
    <property type="entry name" value="FORMATE_NITRITE_TP_1"/>
    <property type="match status" value="1"/>
</dbReference>
<comment type="subcellular location">
    <subcellularLocation>
        <location evidence="1">Cell membrane</location>
        <topology evidence="1">Multi-pass membrane protein</topology>
    </subcellularLocation>
</comment>
<dbReference type="PANTHER" id="PTHR30520:SF6">
    <property type="entry name" value="FORMATE_NITRATE FAMILY TRANSPORTER (EUROFUNG)"/>
    <property type="match status" value="1"/>
</dbReference>
<dbReference type="FunFam" id="1.20.1080.10:FF:000011">
    <property type="entry name" value="Formate family transporter"/>
    <property type="match status" value="1"/>
</dbReference>
<evidence type="ECO:0000256" key="12">
    <source>
        <dbReference type="SAM" id="Phobius"/>
    </source>
</evidence>
<dbReference type="OrthoDB" id="4829at2759"/>
<dbReference type="GO" id="GO:0015499">
    <property type="term" value="F:formate transmembrane transporter activity"/>
    <property type="evidence" value="ECO:0007669"/>
    <property type="project" value="TreeGrafter"/>
</dbReference>
<keyword evidence="4 12" id="KW-0812">Transmembrane</keyword>
<dbReference type="InterPro" id="IPR000292">
    <property type="entry name" value="For/NO2_transpt"/>
</dbReference>
<evidence type="ECO:0000313" key="13">
    <source>
        <dbReference type="EMBL" id="CAE7879387.1"/>
    </source>
</evidence>
<comment type="similarity">
    <text evidence="11">Belongs to the FNT transporter (TC 1.A.16) family.</text>
</comment>
<gene>
    <name evidence="13" type="primary">fdhC</name>
    <name evidence="13" type="ORF">SNEC2469_LOCUS28790</name>
</gene>
<evidence type="ECO:0000256" key="2">
    <source>
        <dbReference type="ARBA" id="ARBA00011255"/>
    </source>
</evidence>
<evidence type="ECO:0000256" key="1">
    <source>
        <dbReference type="ARBA" id="ARBA00004651"/>
    </source>
</evidence>
<evidence type="ECO:0000256" key="9">
    <source>
        <dbReference type="ARBA" id="ARBA00049016"/>
    </source>
</evidence>
<comment type="subunit">
    <text evidence="2">Homopentamer.</text>
</comment>
<comment type="catalytic activity">
    <reaction evidence="8">
        <text>pyruvate(out) + H(+)(out) = pyruvate(in) + H(+)(in)</text>
        <dbReference type="Rhea" id="RHEA:64720"/>
        <dbReference type="ChEBI" id="CHEBI:15361"/>
        <dbReference type="ChEBI" id="CHEBI:15378"/>
    </reaction>
</comment>
<evidence type="ECO:0000256" key="7">
    <source>
        <dbReference type="ARBA" id="ARBA00034245"/>
    </source>
</evidence>
<dbReference type="Pfam" id="PF01226">
    <property type="entry name" value="Form_Nir_trans"/>
    <property type="match status" value="1"/>
</dbReference>
<organism evidence="13 14">
    <name type="scientific">Symbiodinium necroappetens</name>
    <dbReference type="NCBI Taxonomy" id="1628268"/>
    <lineage>
        <taxon>Eukaryota</taxon>
        <taxon>Sar</taxon>
        <taxon>Alveolata</taxon>
        <taxon>Dinophyceae</taxon>
        <taxon>Suessiales</taxon>
        <taxon>Symbiodiniaceae</taxon>
        <taxon>Symbiodinium</taxon>
    </lineage>
</organism>
<comment type="catalytic activity">
    <reaction evidence="10">
        <text>acetate(out) + H(+)(out) = acetate(in) + H(+)(in)</text>
        <dbReference type="Rhea" id="RHEA:71803"/>
        <dbReference type="ChEBI" id="CHEBI:15378"/>
        <dbReference type="ChEBI" id="CHEBI:30089"/>
    </reaction>
</comment>
<feature type="transmembrane region" description="Helical" evidence="12">
    <location>
        <begin position="34"/>
        <end position="57"/>
    </location>
</feature>
<feature type="transmembrane region" description="Helical" evidence="12">
    <location>
        <begin position="118"/>
        <end position="138"/>
    </location>
</feature>
<proteinExistence type="inferred from homology"/>
<evidence type="ECO:0000256" key="6">
    <source>
        <dbReference type="ARBA" id="ARBA00023136"/>
    </source>
</evidence>
<evidence type="ECO:0000256" key="4">
    <source>
        <dbReference type="ARBA" id="ARBA00022692"/>
    </source>
</evidence>
<dbReference type="GO" id="GO:0005886">
    <property type="term" value="C:plasma membrane"/>
    <property type="evidence" value="ECO:0007669"/>
    <property type="project" value="UniProtKB-SubCell"/>
</dbReference>
<dbReference type="EMBL" id="CAJNJA010063348">
    <property type="protein sequence ID" value="CAE7879387.1"/>
    <property type="molecule type" value="Genomic_DNA"/>
</dbReference>
<dbReference type="AlphaFoldDB" id="A0A813AVY4"/>
<feature type="transmembrane region" description="Helical" evidence="12">
    <location>
        <begin position="237"/>
        <end position="259"/>
    </location>
</feature>
<dbReference type="InterPro" id="IPR023271">
    <property type="entry name" value="Aquaporin-like"/>
</dbReference>
<evidence type="ECO:0000256" key="11">
    <source>
        <dbReference type="ARBA" id="ARBA00049660"/>
    </source>
</evidence>
<comment type="catalytic activity">
    <reaction evidence="7">
        <text>(S)-lactate(in) + H(+)(in) = (S)-lactate(out) + H(+)(out)</text>
        <dbReference type="Rhea" id="RHEA:29415"/>
        <dbReference type="ChEBI" id="CHEBI:15378"/>
        <dbReference type="ChEBI" id="CHEBI:16651"/>
    </reaction>
</comment>
<sequence>MTQMPPPLLAPPPEGFEGAVLAGKAKANLLGEKIFFSGCLAGAFIGYGAYLACTVGGNCPGLAETNPGLQKLIFGSFGLPFGLFMTVLSGTELFTGNAAIVTMAVFEGKADLQQLARSLLLSWLGNLVGAVGVARLAITAGTMPGGGATVTLAVAKTSLPFATVFVRGILCNWLVCMAVYIASMAKDTAGKAIAIWFPISAFVTLGLEHSVANMFIIPAGIFAGAKVSWAQFLLQNLLPVSLGNMFAGMFLVALPYCILFGRKK</sequence>
<dbReference type="PANTHER" id="PTHR30520">
    <property type="entry name" value="FORMATE TRANSPORTER-RELATED"/>
    <property type="match status" value="1"/>
</dbReference>
<keyword evidence="5 12" id="KW-1133">Transmembrane helix</keyword>
<evidence type="ECO:0000256" key="5">
    <source>
        <dbReference type="ARBA" id="ARBA00022989"/>
    </source>
</evidence>
<dbReference type="Proteomes" id="UP000601435">
    <property type="component" value="Unassembled WGS sequence"/>
</dbReference>
<name>A0A813AVY4_9DINO</name>
<evidence type="ECO:0000256" key="8">
    <source>
        <dbReference type="ARBA" id="ARBA00047693"/>
    </source>
</evidence>
<comment type="caution">
    <text evidence="13">The sequence shown here is derived from an EMBL/GenBank/DDBJ whole genome shotgun (WGS) entry which is preliminary data.</text>
</comment>
<feature type="transmembrane region" description="Helical" evidence="12">
    <location>
        <begin position="193"/>
        <end position="217"/>
    </location>
</feature>
<keyword evidence="3" id="KW-0813">Transport</keyword>
<evidence type="ECO:0000256" key="3">
    <source>
        <dbReference type="ARBA" id="ARBA00022448"/>
    </source>
</evidence>
<dbReference type="InterPro" id="IPR024002">
    <property type="entry name" value="For/NO2_transpt_CS"/>
</dbReference>
<comment type="catalytic activity">
    <reaction evidence="9">
        <text>formate(in) + H(+)(in) = formate(out) + H(+)(out)</text>
        <dbReference type="Rhea" id="RHEA:80887"/>
        <dbReference type="ChEBI" id="CHEBI:15378"/>
        <dbReference type="ChEBI" id="CHEBI:15740"/>
    </reaction>
</comment>
<protein>
    <submittedName>
        <fullName evidence="13">FdhC protein</fullName>
    </submittedName>
</protein>
<keyword evidence="6 12" id="KW-0472">Membrane</keyword>
<feature type="transmembrane region" description="Helical" evidence="12">
    <location>
        <begin position="77"/>
        <end position="106"/>
    </location>
</feature>
<accession>A0A813AVY4</accession>
<evidence type="ECO:0000256" key="10">
    <source>
        <dbReference type="ARBA" id="ARBA00049088"/>
    </source>
</evidence>
<reference evidence="13" key="1">
    <citation type="submission" date="2021-02" db="EMBL/GenBank/DDBJ databases">
        <authorList>
            <person name="Dougan E. K."/>
            <person name="Rhodes N."/>
            <person name="Thang M."/>
            <person name="Chan C."/>
        </authorList>
    </citation>
    <scope>NUCLEOTIDE SEQUENCE</scope>
</reference>
<feature type="transmembrane region" description="Helical" evidence="12">
    <location>
        <begin position="158"/>
        <end position="181"/>
    </location>
</feature>
<dbReference type="Gene3D" id="1.20.1080.10">
    <property type="entry name" value="Glycerol uptake facilitator protein"/>
    <property type="match status" value="1"/>
</dbReference>
<evidence type="ECO:0000313" key="14">
    <source>
        <dbReference type="Proteomes" id="UP000601435"/>
    </source>
</evidence>